<organism evidence="2 3">
    <name type="scientific">Gordonia asplenii</name>
    <dbReference type="NCBI Taxonomy" id="2725283"/>
    <lineage>
        <taxon>Bacteria</taxon>
        <taxon>Bacillati</taxon>
        <taxon>Actinomycetota</taxon>
        <taxon>Actinomycetes</taxon>
        <taxon>Mycobacteriales</taxon>
        <taxon>Gordoniaceae</taxon>
        <taxon>Gordonia</taxon>
    </lineage>
</organism>
<dbReference type="RefSeq" id="WP_170192192.1">
    <property type="nucleotide sequence ID" value="NZ_JABBNB010000001.1"/>
</dbReference>
<dbReference type="InterPro" id="IPR034660">
    <property type="entry name" value="DinB/YfiT-like"/>
</dbReference>
<dbReference type="NCBIfam" id="TIGR03083">
    <property type="entry name" value="maleylpyruvate isomerase family mycothiol-dependent enzyme"/>
    <property type="match status" value="1"/>
</dbReference>
<reference evidence="2 3" key="1">
    <citation type="submission" date="2020-04" db="EMBL/GenBank/DDBJ databases">
        <title>Gordonia sp. nov. TBRC 11910.</title>
        <authorList>
            <person name="Suriyachadkun C."/>
        </authorList>
    </citation>
    <scope>NUCLEOTIDE SEQUENCE [LARGE SCALE GENOMIC DNA]</scope>
    <source>
        <strain evidence="2 3">TBRC 11910</strain>
    </source>
</reference>
<gene>
    <name evidence="2" type="ORF">HH308_00390</name>
</gene>
<evidence type="ECO:0000259" key="1">
    <source>
        <dbReference type="Pfam" id="PF11716"/>
    </source>
</evidence>
<evidence type="ECO:0000313" key="3">
    <source>
        <dbReference type="Proteomes" id="UP000550729"/>
    </source>
</evidence>
<dbReference type="EMBL" id="JABBNB010000001">
    <property type="protein sequence ID" value="NMN99676.1"/>
    <property type="molecule type" value="Genomic_DNA"/>
</dbReference>
<evidence type="ECO:0000313" key="2">
    <source>
        <dbReference type="EMBL" id="NMN99676.1"/>
    </source>
</evidence>
<dbReference type="Pfam" id="PF11716">
    <property type="entry name" value="MDMPI_N"/>
    <property type="match status" value="1"/>
</dbReference>
<feature type="domain" description="Mycothiol-dependent maleylpyruvate isomerase metal-binding" evidence="1">
    <location>
        <begin position="17"/>
        <end position="133"/>
    </location>
</feature>
<dbReference type="AlphaFoldDB" id="A0A848KP41"/>
<dbReference type="Proteomes" id="UP000550729">
    <property type="component" value="Unassembled WGS sequence"/>
</dbReference>
<proteinExistence type="predicted"/>
<dbReference type="GO" id="GO:0046872">
    <property type="term" value="F:metal ion binding"/>
    <property type="evidence" value="ECO:0007669"/>
    <property type="project" value="InterPro"/>
</dbReference>
<dbReference type="Gene3D" id="1.20.120.450">
    <property type="entry name" value="dinb family like domain"/>
    <property type="match status" value="1"/>
</dbReference>
<comment type="caution">
    <text evidence="2">The sequence shown here is derived from an EMBL/GenBank/DDBJ whole genome shotgun (WGS) entry which is preliminary data.</text>
</comment>
<dbReference type="InterPro" id="IPR017520">
    <property type="entry name" value="CHP03086"/>
</dbReference>
<dbReference type="SUPFAM" id="SSF109854">
    <property type="entry name" value="DinB/YfiT-like putative metalloenzymes"/>
    <property type="match status" value="1"/>
</dbReference>
<accession>A0A848KP41</accession>
<sequence length="197" mass="20781">MTTISELTIDQLAQMHARVCADVAALLTPDVDLRRSTPCADWDVGALLAHQIGQNRGFTRAVSTGTSEPKDFAPVKYSADVWTESVRALTDAFAAATASELVVLAEFGPDPLPVTFAVAAQLLDIAVHGWDLARGLGTDYEPAPDIVDAVAQIATVVPDGQARLADDAQFAPVVESATVGTWAEALARLGRDPQWGS</sequence>
<dbReference type="NCBIfam" id="TIGR03086">
    <property type="entry name" value="TIGR03086 family metal-binding protein"/>
    <property type="match status" value="1"/>
</dbReference>
<protein>
    <submittedName>
        <fullName evidence="2">TIGR03086 family protein</fullName>
    </submittedName>
</protein>
<dbReference type="InterPro" id="IPR024344">
    <property type="entry name" value="MDMPI_metal-binding"/>
</dbReference>
<keyword evidence="3" id="KW-1185">Reference proteome</keyword>
<dbReference type="InterPro" id="IPR017517">
    <property type="entry name" value="Maleyloyr_isom"/>
</dbReference>
<name>A0A848KP41_9ACTN</name>